<organism evidence="2">
    <name type="scientific">marine sediment metagenome</name>
    <dbReference type="NCBI Taxonomy" id="412755"/>
    <lineage>
        <taxon>unclassified sequences</taxon>
        <taxon>metagenomes</taxon>
        <taxon>ecological metagenomes</taxon>
    </lineage>
</organism>
<proteinExistence type="predicted"/>
<name>A0A0F9T2F1_9ZZZZ</name>
<dbReference type="EMBL" id="LAZR01000344">
    <property type="protein sequence ID" value="KKN73399.1"/>
    <property type="molecule type" value="Genomic_DNA"/>
</dbReference>
<accession>A0A0F9T2F1</accession>
<feature type="region of interest" description="Disordered" evidence="1">
    <location>
        <begin position="1"/>
        <end position="21"/>
    </location>
</feature>
<evidence type="ECO:0000256" key="1">
    <source>
        <dbReference type="SAM" id="MobiDB-lite"/>
    </source>
</evidence>
<gene>
    <name evidence="2" type="ORF">LCGC14_0401020</name>
</gene>
<sequence length="60" mass="6253">MSKLKYTGGGYKGALPGIPGRDLSAEEVEKYGGEQALLESGLYEKASGSAKSKTKNKESG</sequence>
<evidence type="ECO:0000313" key="2">
    <source>
        <dbReference type="EMBL" id="KKN73399.1"/>
    </source>
</evidence>
<protein>
    <submittedName>
        <fullName evidence="2">Uncharacterized protein</fullName>
    </submittedName>
</protein>
<dbReference type="AlphaFoldDB" id="A0A0F9T2F1"/>
<reference evidence="2" key="1">
    <citation type="journal article" date="2015" name="Nature">
        <title>Complex archaea that bridge the gap between prokaryotes and eukaryotes.</title>
        <authorList>
            <person name="Spang A."/>
            <person name="Saw J.H."/>
            <person name="Jorgensen S.L."/>
            <person name="Zaremba-Niedzwiedzka K."/>
            <person name="Martijn J."/>
            <person name="Lind A.E."/>
            <person name="van Eijk R."/>
            <person name="Schleper C."/>
            <person name="Guy L."/>
            <person name="Ettema T.J."/>
        </authorList>
    </citation>
    <scope>NUCLEOTIDE SEQUENCE</scope>
</reference>
<comment type="caution">
    <text evidence="2">The sequence shown here is derived from an EMBL/GenBank/DDBJ whole genome shotgun (WGS) entry which is preliminary data.</text>
</comment>